<evidence type="ECO:0008006" key="3">
    <source>
        <dbReference type="Google" id="ProtNLM"/>
    </source>
</evidence>
<name>A0ABU3NNF5_9CHLR</name>
<evidence type="ECO:0000313" key="1">
    <source>
        <dbReference type="EMBL" id="MDT8898370.1"/>
    </source>
</evidence>
<dbReference type="Proteomes" id="UP001254165">
    <property type="component" value="Unassembled WGS sequence"/>
</dbReference>
<sequence length="125" mass="13741">MSFCAAINCMDGRVQQPVIRFLQARFGVPFVDMITEPGPSLILADRSNAVKVQSILERLAISIHNHAAVGIAVVAHHDCAGNPAPREVQIAHLQEAVRFLKTHSEARPILALWVDETWSVTEIPL</sequence>
<dbReference type="RefSeq" id="WP_315625029.1">
    <property type="nucleotide sequence ID" value="NZ_JAUHMF010000002.1"/>
</dbReference>
<dbReference type="SUPFAM" id="SSF53056">
    <property type="entry name" value="beta-carbonic anhydrase, cab"/>
    <property type="match status" value="1"/>
</dbReference>
<dbReference type="InterPro" id="IPR046871">
    <property type="entry name" value="Pro_CA_2"/>
</dbReference>
<reference evidence="1 2" key="1">
    <citation type="submission" date="2023-07" db="EMBL/GenBank/DDBJ databases">
        <title>Novel species of Thermanaerothrix with wide hydrolytic capabilities.</title>
        <authorList>
            <person name="Zayulina K.S."/>
            <person name="Podosokorskaya O.A."/>
            <person name="Elcheninov A.G."/>
        </authorList>
    </citation>
    <scope>NUCLEOTIDE SEQUENCE [LARGE SCALE GENOMIC DNA]</scope>
    <source>
        <strain evidence="1 2">4228-RoL</strain>
    </source>
</reference>
<proteinExistence type="predicted"/>
<protein>
    <recommendedName>
        <fullName evidence="3">Carbonic anhydrase</fullName>
    </recommendedName>
</protein>
<accession>A0ABU3NNF5</accession>
<dbReference type="InterPro" id="IPR036874">
    <property type="entry name" value="Carbonic_anhydrase_sf"/>
</dbReference>
<evidence type="ECO:0000313" key="2">
    <source>
        <dbReference type="Proteomes" id="UP001254165"/>
    </source>
</evidence>
<dbReference type="EMBL" id="JAUHMF010000002">
    <property type="protein sequence ID" value="MDT8898370.1"/>
    <property type="molecule type" value="Genomic_DNA"/>
</dbReference>
<gene>
    <name evidence="1" type="ORF">QYE77_08835</name>
</gene>
<keyword evidence="2" id="KW-1185">Reference proteome</keyword>
<dbReference type="Pfam" id="PF20393">
    <property type="entry name" value="Pro_CA_2"/>
    <property type="match status" value="1"/>
</dbReference>
<organism evidence="1 2">
    <name type="scientific">Thermanaerothrix solaris</name>
    <dbReference type="NCBI Taxonomy" id="3058434"/>
    <lineage>
        <taxon>Bacteria</taxon>
        <taxon>Bacillati</taxon>
        <taxon>Chloroflexota</taxon>
        <taxon>Anaerolineae</taxon>
        <taxon>Anaerolineales</taxon>
        <taxon>Anaerolineaceae</taxon>
        <taxon>Thermanaerothrix</taxon>
    </lineage>
</organism>
<comment type="caution">
    <text evidence="1">The sequence shown here is derived from an EMBL/GenBank/DDBJ whole genome shotgun (WGS) entry which is preliminary data.</text>
</comment>